<name>A0A0L6VV68_9BASI</name>
<organism evidence="1 2">
    <name type="scientific">Puccinia sorghi</name>
    <dbReference type="NCBI Taxonomy" id="27349"/>
    <lineage>
        <taxon>Eukaryota</taxon>
        <taxon>Fungi</taxon>
        <taxon>Dikarya</taxon>
        <taxon>Basidiomycota</taxon>
        <taxon>Pucciniomycotina</taxon>
        <taxon>Pucciniomycetes</taxon>
        <taxon>Pucciniales</taxon>
        <taxon>Pucciniaceae</taxon>
        <taxon>Puccinia</taxon>
    </lineage>
</organism>
<dbReference type="OrthoDB" id="2506088at2759"/>
<accession>A0A0L6VV68</accession>
<proteinExistence type="predicted"/>
<feature type="non-terminal residue" evidence="1">
    <location>
        <position position="143"/>
    </location>
</feature>
<gene>
    <name evidence="1" type="ORF">VP01_10057g1</name>
</gene>
<dbReference type="EMBL" id="LAVV01000063">
    <property type="protein sequence ID" value="KNZ64668.1"/>
    <property type="molecule type" value="Genomic_DNA"/>
</dbReference>
<sequence length="143" mass="16678">GFYWLVLENPKFVWDLLYSCFIYHVLKMNAQWQSKGLDLHVFASEKFESYNGILRNASVHSNQHSPGRDIAIQFSNYQSITKKHFQPSPKVTEAFQNEKKNLKKIMGMNTTDTPNYPELKKPKIQEEEEIALPAGKKGWHPHE</sequence>
<reference evidence="1 2" key="1">
    <citation type="submission" date="2015-08" db="EMBL/GenBank/DDBJ databases">
        <title>Next Generation Sequencing and Analysis of the Genome of Puccinia sorghi L Schw, the Causal Agent of Maize Common Rust.</title>
        <authorList>
            <person name="Rochi L."/>
            <person name="Burguener G."/>
            <person name="Darino M."/>
            <person name="Turjanski A."/>
            <person name="Kreff E."/>
            <person name="Dieguez M.J."/>
            <person name="Sacco F."/>
        </authorList>
    </citation>
    <scope>NUCLEOTIDE SEQUENCE [LARGE SCALE GENOMIC DNA]</scope>
    <source>
        <strain evidence="1 2">RO10H11247</strain>
    </source>
</reference>
<evidence type="ECO:0000313" key="2">
    <source>
        <dbReference type="Proteomes" id="UP000037035"/>
    </source>
</evidence>
<dbReference type="VEuPathDB" id="FungiDB:VP01_10057g1"/>
<keyword evidence="2" id="KW-1185">Reference proteome</keyword>
<comment type="caution">
    <text evidence="1">The sequence shown here is derived from an EMBL/GenBank/DDBJ whole genome shotgun (WGS) entry which is preliminary data.</text>
</comment>
<dbReference type="STRING" id="27349.A0A0L6VV68"/>
<evidence type="ECO:0000313" key="1">
    <source>
        <dbReference type="EMBL" id="KNZ64668.1"/>
    </source>
</evidence>
<protein>
    <submittedName>
        <fullName evidence="1">Uncharacterized protein</fullName>
    </submittedName>
</protein>
<dbReference type="Proteomes" id="UP000037035">
    <property type="component" value="Unassembled WGS sequence"/>
</dbReference>
<dbReference type="AlphaFoldDB" id="A0A0L6VV68"/>
<feature type="non-terminal residue" evidence="1">
    <location>
        <position position="1"/>
    </location>
</feature>